<dbReference type="RefSeq" id="WP_187056549.1">
    <property type="nucleotide sequence ID" value="NZ_CP060412.1"/>
</dbReference>
<dbReference type="GO" id="GO:0003677">
    <property type="term" value="F:DNA binding"/>
    <property type="evidence" value="ECO:0007669"/>
    <property type="project" value="UniProtKB-UniRule"/>
</dbReference>
<evidence type="ECO:0000313" key="5">
    <source>
        <dbReference type="Proteomes" id="UP000515873"/>
    </source>
</evidence>
<keyword evidence="1 2" id="KW-0238">DNA-binding</keyword>
<dbReference type="PRINTS" id="PR00455">
    <property type="entry name" value="HTHTETR"/>
</dbReference>
<proteinExistence type="predicted"/>
<accession>A0A7G8Q2S7</accession>
<evidence type="ECO:0000256" key="1">
    <source>
        <dbReference type="ARBA" id="ARBA00023125"/>
    </source>
</evidence>
<dbReference type="Pfam" id="PF00440">
    <property type="entry name" value="TetR_N"/>
    <property type="match status" value="1"/>
</dbReference>
<dbReference type="InterPro" id="IPR050109">
    <property type="entry name" value="HTH-type_TetR-like_transc_reg"/>
</dbReference>
<sequence>MARPRSEDKRNAILDAATKVFAEQGTSAPTARIARQAGVAEGTLFTYFESKDVLLNELYLTVKAGLREAMLVDYPQKGSLRERAQHAWNGYVNWGVVHPEGRKVMAQLTVSTGITDEVKATGSAPFGGVQDMLREAMTKGVLREMAPAFVGALMSAMAEATITFIEREPKRAEAYRAAGFEAFWNAIGKS</sequence>
<evidence type="ECO:0000256" key="2">
    <source>
        <dbReference type="PROSITE-ProRule" id="PRU00335"/>
    </source>
</evidence>
<evidence type="ECO:0000259" key="3">
    <source>
        <dbReference type="PROSITE" id="PS50977"/>
    </source>
</evidence>
<evidence type="ECO:0000313" key="4">
    <source>
        <dbReference type="EMBL" id="QNK01085.1"/>
    </source>
</evidence>
<dbReference type="PROSITE" id="PS50977">
    <property type="entry name" value="HTH_TETR_2"/>
    <property type="match status" value="1"/>
</dbReference>
<dbReference type="KEGG" id="dtl:H8F01_18795"/>
<dbReference type="PANTHER" id="PTHR30055:SF222">
    <property type="entry name" value="REGULATORY PROTEIN"/>
    <property type="match status" value="1"/>
</dbReference>
<dbReference type="SUPFAM" id="SSF46689">
    <property type="entry name" value="Homeodomain-like"/>
    <property type="match status" value="1"/>
</dbReference>
<dbReference type="AlphaFoldDB" id="A0A7G8Q2S7"/>
<feature type="DNA-binding region" description="H-T-H motif" evidence="2">
    <location>
        <begin position="29"/>
        <end position="48"/>
    </location>
</feature>
<dbReference type="Gene3D" id="1.10.357.10">
    <property type="entry name" value="Tetracycline Repressor, domain 2"/>
    <property type="match status" value="1"/>
</dbReference>
<dbReference type="InterPro" id="IPR009057">
    <property type="entry name" value="Homeodomain-like_sf"/>
</dbReference>
<protein>
    <submittedName>
        <fullName evidence="4">TetR/AcrR family transcriptional regulator</fullName>
    </submittedName>
</protein>
<feature type="domain" description="HTH tetR-type" evidence="3">
    <location>
        <begin position="7"/>
        <end position="66"/>
    </location>
</feature>
<reference evidence="4 5" key="1">
    <citation type="submission" date="2020-08" db="EMBL/GenBank/DDBJ databases">
        <title>Dyella sp. G9 isolated from forest soil.</title>
        <authorList>
            <person name="Fu J."/>
            <person name="Qiu L."/>
        </authorList>
    </citation>
    <scope>NUCLEOTIDE SEQUENCE [LARGE SCALE GENOMIC DNA]</scope>
    <source>
        <strain evidence="4 5">G9</strain>
    </source>
</reference>
<dbReference type="EMBL" id="CP060412">
    <property type="protein sequence ID" value="QNK01085.1"/>
    <property type="molecule type" value="Genomic_DNA"/>
</dbReference>
<dbReference type="Proteomes" id="UP000515873">
    <property type="component" value="Chromosome"/>
</dbReference>
<organism evidence="4 5">
    <name type="scientific">Dyella telluris</name>
    <dbReference type="NCBI Taxonomy" id="2763498"/>
    <lineage>
        <taxon>Bacteria</taxon>
        <taxon>Pseudomonadati</taxon>
        <taxon>Pseudomonadota</taxon>
        <taxon>Gammaproteobacteria</taxon>
        <taxon>Lysobacterales</taxon>
        <taxon>Rhodanobacteraceae</taxon>
        <taxon>Dyella</taxon>
    </lineage>
</organism>
<name>A0A7G8Q2S7_9GAMM</name>
<keyword evidence="5" id="KW-1185">Reference proteome</keyword>
<gene>
    <name evidence="4" type="ORF">H8F01_18795</name>
</gene>
<dbReference type="InterPro" id="IPR001647">
    <property type="entry name" value="HTH_TetR"/>
</dbReference>
<dbReference type="PANTHER" id="PTHR30055">
    <property type="entry name" value="HTH-TYPE TRANSCRIPTIONAL REGULATOR RUTR"/>
    <property type="match status" value="1"/>
</dbReference>